<evidence type="ECO:0000313" key="2">
    <source>
        <dbReference type="Proteomes" id="UP000610558"/>
    </source>
</evidence>
<protein>
    <submittedName>
        <fullName evidence="1">Group III truncated hemoglobin</fullName>
    </submittedName>
</protein>
<gene>
    <name evidence="1" type="ORF">IB286_04655</name>
</gene>
<dbReference type="Proteomes" id="UP000610558">
    <property type="component" value="Unassembled WGS sequence"/>
</dbReference>
<dbReference type="GO" id="GO:0019825">
    <property type="term" value="F:oxygen binding"/>
    <property type="evidence" value="ECO:0007669"/>
    <property type="project" value="InterPro"/>
</dbReference>
<dbReference type="CDD" id="cd08916">
    <property type="entry name" value="TrHb3_P"/>
    <property type="match status" value="1"/>
</dbReference>
<evidence type="ECO:0000313" key="1">
    <source>
        <dbReference type="EMBL" id="MBD2858291.1"/>
    </source>
</evidence>
<organism evidence="1 2">
    <name type="scientific">Spongiibacter pelagi</name>
    <dbReference type="NCBI Taxonomy" id="2760804"/>
    <lineage>
        <taxon>Bacteria</taxon>
        <taxon>Pseudomonadati</taxon>
        <taxon>Pseudomonadota</taxon>
        <taxon>Gammaproteobacteria</taxon>
        <taxon>Cellvibrionales</taxon>
        <taxon>Spongiibacteraceae</taxon>
        <taxon>Spongiibacter</taxon>
    </lineage>
</organism>
<dbReference type="GO" id="GO:0020037">
    <property type="term" value="F:heme binding"/>
    <property type="evidence" value="ECO:0007669"/>
    <property type="project" value="InterPro"/>
</dbReference>
<dbReference type="InterPro" id="IPR009050">
    <property type="entry name" value="Globin-like_sf"/>
</dbReference>
<dbReference type="SUPFAM" id="SSF46458">
    <property type="entry name" value="Globin-like"/>
    <property type="match status" value="1"/>
</dbReference>
<comment type="caution">
    <text evidence="1">The sequence shown here is derived from an EMBL/GenBank/DDBJ whole genome shotgun (WGS) entry which is preliminary data.</text>
</comment>
<name>A0A927C1X2_9GAMM</name>
<accession>A0A927C1X2</accession>
<reference evidence="1" key="1">
    <citation type="submission" date="2020-09" db="EMBL/GenBank/DDBJ databases">
        <authorList>
            <person name="Yoon J.-W."/>
        </authorList>
    </citation>
    <scope>NUCLEOTIDE SEQUENCE</scope>
    <source>
        <strain evidence="1">KMU-158</strain>
    </source>
</reference>
<dbReference type="EMBL" id="JACXLD010000002">
    <property type="protein sequence ID" value="MBD2858291.1"/>
    <property type="molecule type" value="Genomic_DNA"/>
</dbReference>
<keyword evidence="2" id="KW-1185">Reference proteome</keyword>
<sequence>MSDSSCKPDLNSSENIAAFVEAFYARLLADAKLGPIFVDVAGIDVREHFPRIQAYWEKLLLGQNDYHRHTMNIHRALHSKQTLHAEDFAQWLRYFVDTVDENFAGEKAERAKRIAATIAHNMEIALKSPPISTVPQR</sequence>
<dbReference type="InterPro" id="IPR012292">
    <property type="entry name" value="Globin/Proto"/>
</dbReference>
<dbReference type="Gene3D" id="1.10.490.10">
    <property type="entry name" value="Globins"/>
    <property type="match status" value="1"/>
</dbReference>
<dbReference type="RefSeq" id="WP_190762989.1">
    <property type="nucleotide sequence ID" value="NZ_JACXLD010000002.1"/>
</dbReference>
<proteinExistence type="predicted"/>
<dbReference type="AlphaFoldDB" id="A0A927C1X2"/>